<sequence>MPPFLICLIPGSKARSNLVSKGSKYLLPQHHLYVSITKIWRQQNTDSVHEKNQTQPDGYTSSSK</sequence>
<accession>C0BEL1</accession>
<organism evidence="2 3">
    <name type="scientific">Coprococcus comes ATCC 27758</name>
    <dbReference type="NCBI Taxonomy" id="470146"/>
    <lineage>
        <taxon>Bacteria</taxon>
        <taxon>Bacillati</taxon>
        <taxon>Bacillota</taxon>
        <taxon>Clostridia</taxon>
        <taxon>Lachnospirales</taxon>
        <taxon>Lachnospiraceae</taxon>
        <taxon>Coprococcus</taxon>
    </lineage>
</organism>
<proteinExistence type="predicted"/>
<dbReference type="AlphaFoldDB" id="C0BEL1"/>
<dbReference type="Proteomes" id="UP000003793">
    <property type="component" value="Unassembled WGS sequence"/>
</dbReference>
<evidence type="ECO:0000313" key="2">
    <source>
        <dbReference type="EMBL" id="EEG88288.1"/>
    </source>
</evidence>
<reference evidence="2 3" key="1">
    <citation type="submission" date="2009-02" db="EMBL/GenBank/DDBJ databases">
        <authorList>
            <person name="Fulton L."/>
            <person name="Clifton S."/>
            <person name="Fulton B."/>
            <person name="Xu J."/>
            <person name="Minx P."/>
            <person name="Pepin K.H."/>
            <person name="Johnson M."/>
            <person name="Bhonagiri V."/>
            <person name="Nash W.E."/>
            <person name="Mardis E.R."/>
            <person name="Wilson R.K."/>
        </authorList>
    </citation>
    <scope>NUCLEOTIDE SEQUENCE [LARGE SCALE GENOMIC DNA]</scope>
    <source>
        <strain evidence="2 3">ATCC 27758</strain>
    </source>
</reference>
<protein>
    <submittedName>
        <fullName evidence="2">Uncharacterized protein</fullName>
    </submittedName>
</protein>
<feature type="region of interest" description="Disordered" evidence="1">
    <location>
        <begin position="45"/>
        <end position="64"/>
    </location>
</feature>
<evidence type="ECO:0000313" key="3">
    <source>
        <dbReference type="Proteomes" id="UP000003793"/>
    </source>
</evidence>
<reference evidence="2 3" key="2">
    <citation type="submission" date="2009-03" db="EMBL/GenBank/DDBJ databases">
        <title>Draft genome sequence of Coprococcus comes (ATCC 27758).</title>
        <authorList>
            <person name="Sudarsanam P."/>
            <person name="Ley R."/>
            <person name="Guruge J."/>
            <person name="Turnbaugh P.J."/>
            <person name="Mahowald M."/>
            <person name="Liep D."/>
            <person name="Gordon J."/>
        </authorList>
    </citation>
    <scope>NUCLEOTIDE SEQUENCE [LARGE SCALE GENOMIC DNA]</scope>
    <source>
        <strain evidence="2 3">ATCC 27758</strain>
    </source>
</reference>
<comment type="caution">
    <text evidence="2">The sequence shown here is derived from an EMBL/GenBank/DDBJ whole genome shotgun (WGS) entry which is preliminary data.</text>
</comment>
<feature type="compositionally biased region" description="Polar residues" evidence="1">
    <location>
        <begin position="53"/>
        <end position="64"/>
    </location>
</feature>
<evidence type="ECO:0000256" key="1">
    <source>
        <dbReference type="SAM" id="MobiDB-lite"/>
    </source>
</evidence>
<name>C0BEL1_9FIRM</name>
<dbReference type="EMBL" id="ABVR01000045">
    <property type="protein sequence ID" value="EEG88288.1"/>
    <property type="molecule type" value="Genomic_DNA"/>
</dbReference>
<dbReference type="HOGENOM" id="CLU_2860023_0_0_9"/>
<gene>
    <name evidence="2" type="ORF">COPCOM_03623</name>
</gene>